<accession>A0A1H9PBP1</accession>
<proteinExistence type="predicted"/>
<keyword evidence="1" id="KW-1133">Transmembrane helix</keyword>
<dbReference type="RefSeq" id="WP_074627388.1">
    <property type="nucleotide sequence ID" value="NZ_FOGM01000004.1"/>
</dbReference>
<sequence length="112" mass="12931">MEIIIKAFKETILTFSWGEVVSAIVITVLCFGLMEFIARMKYKDYLKKQDKEKEAVGSHFYNRLVGRDILADKTLSYYRSETLNSFFAIVVLLFYVFVIFLLLGIALILVVS</sequence>
<evidence type="ECO:0000256" key="1">
    <source>
        <dbReference type="SAM" id="Phobius"/>
    </source>
</evidence>
<dbReference type="AlphaFoldDB" id="A0A1H9PBP1"/>
<evidence type="ECO:0000313" key="3">
    <source>
        <dbReference type="Proteomes" id="UP000182712"/>
    </source>
</evidence>
<name>A0A1H9PBP1_9STRE</name>
<protein>
    <submittedName>
        <fullName evidence="2">Uncharacterized protein</fullName>
    </submittedName>
</protein>
<dbReference type="Proteomes" id="UP000182712">
    <property type="component" value="Unassembled WGS sequence"/>
</dbReference>
<organism evidence="2 3">
    <name type="scientific">Streptococcus gallolyticus</name>
    <dbReference type="NCBI Taxonomy" id="315405"/>
    <lineage>
        <taxon>Bacteria</taxon>
        <taxon>Bacillati</taxon>
        <taxon>Bacillota</taxon>
        <taxon>Bacilli</taxon>
        <taxon>Lactobacillales</taxon>
        <taxon>Streptococcaceae</taxon>
        <taxon>Streptococcus</taxon>
    </lineage>
</organism>
<feature type="transmembrane region" description="Helical" evidence="1">
    <location>
        <begin position="20"/>
        <end position="38"/>
    </location>
</feature>
<gene>
    <name evidence="2" type="ORF">SAMN04487840_10463</name>
</gene>
<evidence type="ECO:0000313" key="2">
    <source>
        <dbReference type="EMBL" id="SER45552.1"/>
    </source>
</evidence>
<keyword evidence="1" id="KW-0472">Membrane</keyword>
<feature type="transmembrane region" description="Helical" evidence="1">
    <location>
        <begin position="86"/>
        <end position="111"/>
    </location>
</feature>
<reference evidence="2 3" key="1">
    <citation type="submission" date="2016-10" db="EMBL/GenBank/DDBJ databases">
        <authorList>
            <person name="de Groot N.N."/>
        </authorList>
    </citation>
    <scope>NUCLEOTIDE SEQUENCE [LARGE SCALE GENOMIC DNA]</scope>
    <source>
        <strain evidence="2 3">VTM2R47</strain>
    </source>
</reference>
<dbReference type="EMBL" id="FOGM01000004">
    <property type="protein sequence ID" value="SER45552.1"/>
    <property type="molecule type" value="Genomic_DNA"/>
</dbReference>
<keyword evidence="1" id="KW-0812">Transmembrane</keyword>